<evidence type="ECO:0000313" key="1">
    <source>
        <dbReference type="EMBL" id="GBO99783.1"/>
    </source>
</evidence>
<reference evidence="1 2" key="1">
    <citation type="journal article" date="2019" name="Commun. Biol.">
        <title>The bagworm genome reveals a unique fibroin gene that provides high tensile strength.</title>
        <authorList>
            <person name="Kono N."/>
            <person name="Nakamura H."/>
            <person name="Ohtoshi R."/>
            <person name="Tomita M."/>
            <person name="Numata K."/>
            <person name="Arakawa K."/>
        </authorList>
    </citation>
    <scope>NUCLEOTIDE SEQUENCE [LARGE SCALE GENOMIC DNA]</scope>
</reference>
<protein>
    <submittedName>
        <fullName evidence="1">Uncharacterized protein</fullName>
    </submittedName>
</protein>
<dbReference type="AlphaFoldDB" id="A0A4C1SCL9"/>
<gene>
    <name evidence="1" type="ORF">EVAR_74201_1</name>
</gene>
<keyword evidence="2" id="KW-1185">Reference proteome</keyword>
<dbReference type="Proteomes" id="UP000299102">
    <property type="component" value="Unassembled WGS sequence"/>
</dbReference>
<sequence length="84" mass="9126">MADYCWGMRRDCPTTPHSAGADRAGLEIKKPKNGPVLAIYPVAKLEETIKTAIDTKIIRVGGAGRVTMCSRNECTSLCATRRMA</sequence>
<evidence type="ECO:0000313" key="2">
    <source>
        <dbReference type="Proteomes" id="UP000299102"/>
    </source>
</evidence>
<accession>A0A4C1SCL9</accession>
<dbReference type="EMBL" id="BGZK01000004">
    <property type="protein sequence ID" value="GBO99783.1"/>
    <property type="molecule type" value="Genomic_DNA"/>
</dbReference>
<organism evidence="1 2">
    <name type="scientific">Eumeta variegata</name>
    <name type="common">Bagworm moth</name>
    <name type="synonym">Eumeta japonica</name>
    <dbReference type="NCBI Taxonomy" id="151549"/>
    <lineage>
        <taxon>Eukaryota</taxon>
        <taxon>Metazoa</taxon>
        <taxon>Ecdysozoa</taxon>
        <taxon>Arthropoda</taxon>
        <taxon>Hexapoda</taxon>
        <taxon>Insecta</taxon>
        <taxon>Pterygota</taxon>
        <taxon>Neoptera</taxon>
        <taxon>Endopterygota</taxon>
        <taxon>Lepidoptera</taxon>
        <taxon>Glossata</taxon>
        <taxon>Ditrysia</taxon>
        <taxon>Tineoidea</taxon>
        <taxon>Psychidae</taxon>
        <taxon>Oiketicinae</taxon>
        <taxon>Eumeta</taxon>
    </lineage>
</organism>
<name>A0A4C1SCL9_EUMVA</name>
<proteinExistence type="predicted"/>
<comment type="caution">
    <text evidence="1">The sequence shown here is derived from an EMBL/GenBank/DDBJ whole genome shotgun (WGS) entry which is preliminary data.</text>
</comment>